<keyword evidence="7" id="KW-0624">Polysaccharide degradation</keyword>
<feature type="chain" id="PRO_5045195311" description="Ferulic acid esterase" evidence="9">
    <location>
        <begin position="25"/>
        <end position="307"/>
    </location>
</feature>
<keyword evidence="11" id="KW-1185">Reference proteome</keyword>
<dbReference type="InterPro" id="IPR043595">
    <property type="entry name" value="FaeB/C/D"/>
</dbReference>
<keyword evidence="6" id="KW-0119">Carbohydrate metabolism</keyword>
<evidence type="ECO:0000256" key="6">
    <source>
        <dbReference type="ARBA" id="ARBA00023277"/>
    </source>
</evidence>
<accession>A0ABP6RT90</accession>
<dbReference type="PANTHER" id="PTHR38050">
    <property type="match status" value="1"/>
</dbReference>
<name>A0ABP6RT90_9PSEU</name>
<gene>
    <name evidence="10" type="ORF">GCM10020366_18930</name>
</gene>
<dbReference type="PANTHER" id="PTHR38050:SF2">
    <property type="entry name" value="FERULOYL ESTERASE C-RELATED"/>
    <property type="match status" value="1"/>
</dbReference>
<dbReference type="Gene3D" id="3.40.50.1820">
    <property type="entry name" value="alpha/beta hydrolase"/>
    <property type="match status" value="1"/>
</dbReference>
<evidence type="ECO:0000256" key="3">
    <source>
        <dbReference type="ARBA" id="ARBA00022651"/>
    </source>
</evidence>
<dbReference type="EMBL" id="BAAAYK010000038">
    <property type="protein sequence ID" value="GAA3356121.1"/>
    <property type="molecule type" value="Genomic_DNA"/>
</dbReference>
<comment type="caution">
    <text evidence="10">The sequence shown here is derived from an EMBL/GenBank/DDBJ whole genome shotgun (WGS) entry which is preliminary data.</text>
</comment>
<feature type="region of interest" description="Disordered" evidence="8">
    <location>
        <begin position="23"/>
        <end position="56"/>
    </location>
</feature>
<protein>
    <recommendedName>
        <fullName evidence="12">Ferulic acid esterase</fullName>
    </recommendedName>
</protein>
<evidence type="ECO:0000313" key="10">
    <source>
        <dbReference type="EMBL" id="GAA3356121.1"/>
    </source>
</evidence>
<evidence type="ECO:0000256" key="5">
    <source>
        <dbReference type="ARBA" id="ARBA00022801"/>
    </source>
</evidence>
<evidence type="ECO:0000256" key="8">
    <source>
        <dbReference type="SAM" id="MobiDB-lite"/>
    </source>
</evidence>
<evidence type="ECO:0000256" key="7">
    <source>
        <dbReference type="ARBA" id="ARBA00023326"/>
    </source>
</evidence>
<organism evidence="10 11">
    <name type="scientific">Saccharopolyspora gregorii</name>
    <dbReference type="NCBI Taxonomy" id="33914"/>
    <lineage>
        <taxon>Bacteria</taxon>
        <taxon>Bacillati</taxon>
        <taxon>Actinomycetota</taxon>
        <taxon>Actinomycetes</taxon>
        <taxon>Pseudonocardiales</taxon>
        <taxon>Pseudonocardiaceae</taxon>
        <taxon>Saccharopolyspora</taxon>
    </lineage>
</organism>
<sequence length="307" mass="33327">MHRAVLSLLIALGAVAATGAPALATPERPAPRGGCGTTPDVEPGTTEHRELTSGGRTREFLVHVPENYDPDRATPVVLSFHGHNRTAEYQERLSRFSELDTIAVYPQGLVGTDGGTAWQGAPYSADADDVRFTEDLLDRVEDDFCVDTDRVYAAGKSNGGGFTNVLACRSGDRIAAFAPVAGAYYPQSGKCSPSEPVPMISFHGTADDTIPYDGNPEKGLPPIPDWLDGWAERDECSPDPVTEQPQDLVTQQRWEGCADRGALVHYRIDELGHDWPSRSSNPDSDDPTVIEATPLIWKFFQKHPLNA</sequence>
<evidence type="ECO:0000256" key="1">
    <source>
        <dbReference type="ARBA" id="ARBA00004613"/>
    </source>
</evidence>
<dbReference type="InterPro" id="IPR029058">
    <property type="entry name" value="AB_hydrolase_fold"/>
</dbReference>
<keyword evidence="4 9" id="KW-0732">Signal</keyword>
<reference evidence="11" key="1">
    <citation type="journal article" date="2019" name="Int. J. Syst. Evol. Microbiol.">
        <title>The Global Catalogue of Microorganisms (GCM) 10K type strain sequencing project: providing services to taxonomists for standard genome sequencing and annotation.</title>
        <authorList>
            <consortium name="The Broad Institute Genomics Platform"/>
            <consortium name="The Broad Institute Genome Sequencing Center for Infectious Disease"/>
            <person name="Wu L."/>
            <person name="Ma J."/>
        </authorList>
    </citation>
    <scope>NUCLEOTIDE SEQUENCE [LARGE SCALE GENOMIC DNA]</scope>
    <source>
        <strain evidence="11">JCM 9687</strain>
    </source>
</reference>
<keyword evidence="5" id="KW-0378">Hydrolase</keyword>
<dbReference type="Proteomes" id="UP001500483">
    <property type="component" value="Unassembled WGS sequence"/>
</dbReference>
<evidence type="ECO:0000256" key="2">
    <source>
        <dbReference type="ARBA" id="ARBA00022525"/>
    </source>
</evidence>
<comment type="subcellular location">
    <subcellularLocation>
        <location evidence="1">Secreted</location>
    </subcellularLocation>
</comment>
<dbReference type="SUPFAM" id="SSF53474">
    <property type="entry name" value="alpha/beta-Hydrolases"/>
    <property type="match status" value="1"/>
</dbReference>
<dbReference type="RefSeq" id="WP_344925601.1">
    <property type="nucleotide sequence ID" value="NZ_BAAAYK010000038.1"/>
</dbReference>
<feature type="signal peptide" evidence="9">
    <location>
        <begin position="1"/>
        <end position="24"/>
    </location>
</feature>
<evidence type="ECO:0000256" key="4">
    <source>
        <dbReference type="ARBA" id="ARBA00022729"/>
    </source>
</evidence>
<evidence type="ECO:0008006" key="12">
    <source>
        <dbReference type="Google" id="ProtNLM"/>
    </source>
</evidence>
<proteinExistence type="predicted"/>
<evidence type="ECO:0000256" key="9">
    <source>
        <dbReference type="SAM" id="SignalP"/>
    </source>
</evidence>
<keyword evidence="3" id="KW-0858">Xylan degradation</keyword>
<keyword evidence="2" id="KW-0964">Secreted</keyword>
<evidence type="ECO:0000313" key="11">
    <source>
        <dbReference type="Proteomes" id="UP001500483"/>
    </source>
</evidence>
<feature type="compositionally biased region" description="Basic and acidic residues" evidence="8">
    <location>
        <begin position="45"/>
        <end position="56"/>
    </location>
</feature>